<dbReference type="PROSITE" id="PS51420">
    <property type="entry name" value="RHO"/>
    <property type="match status" value="2"/>
</dbReference>
<gene>
    <name evidence="3" type="ORF">CGC21_23290</name>
</gene>
<dbReference type="Gene3D" id="3.40.50.300">
    <property type="entry name" value="P-loop containing nucleotide triphosphate hydrolases"/>
    <property type="match status" value="2"/>
</dbReference>
<proteinExistence type="inferred from homology"/>
<dbReference type="Pfam" id="PF00071">
    <property type="entry name" value="Ras"/>
    <property type="match status" value="2"/>
</dbReference>
<evidence type="ECO:0000313" key="4">
    <source>
        <dbReference type="Proteomes" id="UP000318447"/>
    </source>
</evidence>
<dbReference type="AlphaFoldDB" id="A0A504XCI2"/>
<dbReference type="VEuPathDB" id="TriTrypDB:LdCL_100019600"/>
<dbReference type="PROSITE" id="PS51421">
    <property type="entry name" value="RAS"/>
    <property type="match status" value="2"/>
</dbReference>
<dbReference type="GO" id="GO:0005525">
    <property type="term" value="F:GTP binding"/>
    <property type="evidence" value="ECO:0007669"/>
    <property type="project" value="InterPro"/>
</dbReference>
<accession>A0A504XCI2</accession>
<dbReference type="VEuPathDB" id="TriTrypDB:LdBPK_101260.1"/>
<dbReference type="NCBIfam" id="TIGR00231">
    <property type="entry name" value="small_GTP"/>
    <property type="match status" value="2"/>
</dbReference>
<dbReference type="GO" id="GO:0003924">
    <property type="term" value="F:GTPase activity"/>
    <property type="evidence" value="ECO:0007669"/>
    <property type="project" value="InterPro"/>
</dbReference>
<dbReference type="PANTHER" id="PTHR47979">
    <property type="entry name" value="DRAB11-RELATED"/>
    <property type="match status" value="1"/>
</dbReference>
<dbReference type="Proteomes" id="UP000318447">
    <property type="component" value="Unassembled WGS sequence"/>
</dbReference>
<dbReference type="VEuPathDB" id="TriTrypDB:LdCL_100019500"/>
<feature type="compositionally biased region" description="Basic and acidic residues" evidence="2">
    <location>
        <begin position="459"/>
        <end position="471"/>
    </location>
</feature>
<dbReference type="VEuPathDB" id="TriTrypDB:LDHU3_10.1620"/>
<dbReference type="FunFam" id="3.40.50.300:FF:001483">
    <property type="entry name" value="Small GTP-binding protein Rab1"/>
    <property type="match status" value="2"/>
</dbReference>
<dbReference type="InterPro" id="IPR001806">
    <property type="entry name" value="Small_GTPase"/>
</dbReference>
<organism evidence="3 4">
    <name type="scientific">Leishmania donovani</name>
    <dbReference type="NCBI Taxonomy" id="5661"/>
    <lineage>
        <taxon>Eukaryota</taxon>
        <taxon>Discoba</taxon>
        <taxon>Euglenozoa</taxon>
        <taxon>Kinetoplastea</taxon>
        <taxon>Metakinetoplastina</taxon>
        <taxon>Trypanosomatida</taxon>
        <taxon>Trypanosomatidae</taxon>
        <taxon>Leishmaniinae</taxon>
        <taxon>Leishmania</taxon>
    </lineage>
</organism>
<dbReference type="InterPro" id="IPR005225">
    <property type="entry name" value="Small_GTP-bd"/>
</dbReference>
<dbReference type="SMART" id="SM00175">
    <property type="entry name" value="RAB"/>
    <property type="match status" value="2"/>
</dbReference>
<comment type="caution">
    <text evidence="3">The sequence shown here is derived from an EMBL/GenBank/DDBJ whole genome shotgun (WGS) entry which is preliminary data.</text>
</comment>
<evidence type="ECO:0000256" key="2">
    <source>
        <dbReference type="SAM" id="MobiDB-lite"/>
    </source>
</evidence>
<evidence type="ECO:0000313" key="3">
    <source>
        <dbReference type="EMBL" id="TPP46551.1"/>
    </source>
</evidence>
<dbReference type="InterPro" id="IPR050209">
    <property type="entry name" value="Rab_GTPases_membrane_traffic"/>
</dbReference>
<dbReference type="VEuPathDB" id="TriTrypDB:LdBPK_101250.1"/>
<dbReference type="VEuPathDB" id="TriTrypDB:LDHU3_10.1610"/>
<reference evidence="4" key="1">
    <citation type="submission" date="2019-02" db="EMBL/GenBank/DDBJ databases">
        <title>FDA dAtabase for Regulatory Grade micrObial Sequences (FDA-ARGOS): Supporting development and validation of Infectious Disease Dx tests.</title>
        <authorList>
            <person name="Duncan R."/>
            <person name="Fisher C."/>
            <person name="Tallon L."/>
            <person name="Sadzewicz L."/>
            <person name="Sengamalay N."/>
            <person name="Ott S."/>
            <person name="Godinez A."/>
            <person name="Nagaraj S."/>
            <person name="Vavikolanu K."/>
            <person name="Nadendla S."/>
            <person name="Aluvathingal J."/>
            <person name="Sichtig H."/>
        </authorList>
    </citation>
    <scope>NUCLEOTIDE SEQUENCE [LARGE SCALE GENOMIC DNA]</scope>
    <source>
        <strain evidence="4">FDAARGOS_361</strain>
    </source>
</reference>
<dbReference type="PROSITE" id="PS51419">
    <property type="entry name" value="RAB"/>
    <property type="match status" value="2"/>
</dbReference>
<comment type="similarity">
    <text evidence="1">Belongs to the small GTPase superfamily. Rab family.</text>
</comment>
<dbReference type="SMART" id="SM00174">
    <property type="entry name" value="RHO"/>
    <property type="match status" value="2"/>
</dbReference>
<dbReference type="EMBL" id="RHLC01000036">
    <property type="protein sequence ID" value="TPP46551.1"/>
    <property type="molecule type" value="Genomic_DNA"/>
</dbReference>
<evidence type="ECO:0000256" key="1">
    <source>
        <dbReference type="ARBA" id="ARBA00006270"/>
    </source>
</evidence>
<dbReference type="InterPro" id="IPR027417">
    <property type="entry name" value="P-loop_NTPase"/>
</dbReference>
<sequence>MEEDLAYKIIVIGSVSVGKSNITSRFCDGAFYPDLVPTLGMDFKYSSCNTLEKRPRCVRLQVWDTSGQDDFVTLTTAFYRNCQGALLCFDLTNRQSFEDLDQWYERLERYSPVVPPLILVGCKLDLVESHLDEQGEGIVLGSHRQIAKSEADAWARYHSCLCYLETSAKENTNVSQAFQQLATYIASVANPGAKHAGRILGPDTSRYDAVAPGSSTNKLRHLYPTHQCTAPFGSPENAYTPLGPPTSPLVFPTVIMANPNTPGGDCDYIFKIIVIGDSGVGKSSLTVRLSEDVFYKDYASTIAIDFRMHQMNYMDKRVRLQIWDTAGQERFQSVATAFYRGANGVLLCFDLTHRPSFIHLEQWMERVKQQALPGIPCLLVGCKSDEARSSRQVTREEAVAWAQQHNMAFIETSAKEKENVQTAFQQITKFIFEDMKERNGKTPTAGDNAAGRSQSVNFDRQRSNRKESKCC</sequence>
<dbReference type="SUPFAM" id="SSF52540">
    <property type="entry name" value="P-loop containing nucleoside triphosphate hydrolases"/>
    <property type="match status" value="2"/>
</dbReference>
<feature type="region of interest" description="Disordered" evidence="2">
    <location>
        <begin position="437"/>
        <end position="471"/>
    </location>
</feature>
<dbReference type="CDD" id="cd00154">
    <property type="entry name" value="Rab"/>
    <property type="match status" value="2"/>
</dbReference>
<dbReference type="SMART" id="SM00176">
    <property type="entry name" value="RAN"/>
    <property type="match status" value="2"/>
</dbReference>
<protein>
    <submittedName>
        <fullName evidence="3">Ras family protein</fullName>
    </submittedName>
</protein>
<dbReference type="SMART" id="SM00173">
    <property type="entry name" value="RAS"/>
    <property type="match status" value="2"/>
</dbReference>
<dbReference type="PRINTS" id="PR00449">
    <property type="entry name" value="RASTRNSFRMNG"/>
</dbReference>
<name>A0A504XCI2_LEIDO</name>